<dbReference type="PANTHER" id="PTHR42047">
    <property type="entry name" value="PROTEIN, PUTATIVE (AFU_ORTHOLOGUE AFUA_6G03560)-RELATED"/>
    <property type="match status" value="1"/>
</dbReference>
<name>A0A3M7MC48_9PLEO</name>
<reference evidence="1 2" key="1">
    <citation type="journal article" date="2014" name="PLoS ONE">
        <title>De novo Genome Assembly of the Fungal Plant Pathogen Pyrenophora semeniperda.</title>
        <authorList>
            <person name="Soliai M.M."/>
            <person name="Meyer S.E."/>
            <person name="Udall J.A."/>
            <person name="Elzinga D.E."/>
            <person name="Hermansen R.A."/>
            <person name="Bodily P.M."/>
            <person name="Hart A.A."/>
            <person name="Coleman C.E."/>
        </authorList>
    </citation>
    <scope>NUCLEOTIDE SEQUENCE [LARGE SCALE GENOMIC DNA]</scope>
    <source>
        <strain evidence="1 2">CCB06</strain>
        <tissue evidence="1">Mycelium</tissue>
    </source>
</reference>
<accession>A0A3M7MC48</accession>
<evidence type="ECO:0000313" key="1">
    <source>
        <dbReference type="EMBL" id="RMZ72071.1"/>
    </source>
</evidence>
<proteinExistence type="predicted"/>
<dbReference type="OrthoDB" id="5430620at2759"/>
<dbReference type="AlphaFoldDB" id="A0A3M7MC48"/>
<sequence length="326" mass="33721">MTLKKGLGRCNVPASSVPFLVPKPIVTKHVASLVLKARLWHGTCAWAGAALCIYAMTGASYYQIGLNSTATPHLTIIYKGADKTVPISPILINSNTFNTLNLPRYPPLTNKHSLFAKTPKQQTIKMQYTIAFTTFVAGAMAATACSSAPAATGTAPAPVDNNGYFGVVSARSASPIHLQTLTARNGKFYLGGAGPTSYCPPNIGASNCPAGNTTVLSGGATTLNMGVVVPGGQQVFVQADGVMGYTQAHSAALPAGATQTGFSRDAPTGSNEFGYLHFDTGFVACPAGEGQGYQVFGQTADAKFGPECLGFNALTVATAQPGAWQY</sequence>
<protein>
    <submittedName>
        <fullName evidence="1">Binding</fullName>
    </submittedName>
</protein>
<dbReference type="EMBL" id="KE747829">
    <property type="protein sequence ID" value="RMZ72071.1"/>
    <property type="molecule type" value="Genomic_DNA"/>
</dbReference>
<dbReference type="Proteomes" id="UP000265663">
    <property type="component" value="Unassembled WGS sequence"/>
</dbReference>
<dbReference type="PANTHER" id="PTHR42047:SF1">
    <property type="entry name" value="PROTEIN, PUTATIVE (AFU_ORTHOLOGUE AFUA_6G03560)-RELATED"/>
    <property type="match status" value="1"/>
</dbReference>
<evidence type="ECO:0000313" key="2">
    <source>
        <dbReference type="Proteomes" id="UP000265663"/>
    </source>
</evidence>
<keyword evidence="2" id="KW-1185">Reference proteome</keyword>
<gene>
    <name evidence="1" type="ORF">GMOD_00007061</name>
</gene>
<organism evidence="1 2">
    <name type="scientific">Pyrenophora seminiperda CCB06</name>
    <dbReference type="NCBI Taxonomy" id="1302712"/>
    <lineage>
        <taxon>Eukaryota</taxon>
        <taxon>Fungi</taxon>
        <taxon>Dikarya</taxon>
        <taxon>Ascomycota</taxon>
        <taxon>Pezizomycotina</taxon>
        <taxon>Dothideomycetes</taxon>
        <taxon>Pleosporomycetidae</taxon>
        <taxon>Pleosporales</taxon>
        <taxon>Pleosporineae</taxon>
        <taxon>Pleosporaceae</taxon>
        <taxon>Pyrenophora</taxon>
    </lineage>
</organism>
<dbReference type="InterPro" id="IPR052820">
    <property type="entry name" value="PhiA_domain"/>
</dbReference>